<gene>
    <name evidence="1" type="ORF">AJ79_09792</name>
</gene>
<proteinExistence type="predicted"/>
<protein>
    <recommendedName>
        <fullName evidence="3">Aminoglycoside phosphotransferase domain-containing protein</fullName>
    </recommendedName>
</protein>
<evidence type="ECO:0008006" key="3">
    <source>
        <dbReference type="Google" id="ProtNLM"/>
    </source>
</evidence>
<dbReference type="EMBL" id="PDNB01000302">
    <property type="protein sequence ID" value="PGG95972.1"/>
    <property type="molecule type" value="Genomic_DNA"/>
</dbReference>
<dbReference type="AlphaFoldDB" id="A0A2B7WHB1"/>
<comment type="caution">
    <text evidence="1">The sequence shown here is derived from an EMBL/GenBank/DDBJ whole genome shotgun (WGS) entry which is preliminary data.</text>
</comment>
<dbReference type="Proteomes" id="UP000223968">
    <property type="component" value="Unassembled WGS sequence"/>
</dbReference>
<organism evidence="1 2">
    <name type="scientific">Helicocarpus griseus UAMH5409</name>
    <dbReference type="NCBI Taxonomy" id="1447875"/>
    <lineage>
        <taxon>Eukaryota</taxon>
        <taxon>Fungi</taxon>
        <taxon>Dikarya</taxon>
        <taxon>Ascomycota</taxon>
        <taxon>Pezizomycotina</taxon>
        <taxon>Eurotiomycetes</taxon>
        <taxon>Eurotiomycetidae</taxon>
        <taxon>Onygenales</taxon>
        <taxon>Ajellomycetaceae</taxon>
        <taxon>Helicocarpus</taxon>
    </lineage>
</organism>
<evidence type="ECO:0000313" key="2">
    <source>
        <dbReference type="Proteomes" id="UP000223968"/>
    </source>
</evidence>
<keyword evidence="2" id="KW-1185">Reference proteome</keyword>
<dbReference type="OrthoDB" id="4207353at2759"/>
<name>A0A2B7WHB1_9EURO</name>
<reference evidence="1 2" key="1">
    <citation type="submission" date="2017-10" db="EMBL/GenBank/DDBJ databases">
        <title>Comparative genomics in systemic dimorphic fungi from Ajellomycetaceae.</title>
        <authorList>
            <person name="Munoz J.F."/>
            <person name="Mcewen J.G."/>
            <person name="Clay O.K."/>
            <person name="Cuomo C.A."/>
        </authorList>
    </citation>
    <scope>NUCLEOTIDE SEQUENCE [LARGE SCALE GENOMIC DNA]</scope>
    <source>
        <strain evidence="1 2">UAMH5409</strain>
    </source>
</reference>
<accession>A0A2B7WHB1</accession>
<evidence type="ECO:0000313" key="1">
    <source>
        <dbReference type="EMBL" id="PGG95972.1"/>
    </source>
</evidence>
<sequence length="178" mass="20571">MGREVLKVKTELDKIPFFIDHGNLLAQNIIVNSDYNIIDIIDWGFDSYQLFQVAASLSQFLMIEHSLDLELCLMLQMNHTFFLEALQCELLNSSAIVPLLIKLYSAPDVDYRRLILEVIISKGRHKWFADRSWLCSDTMVDVEHEVSEFFKRESSWSSGLDITDVTNCLRVDHNINGL</sequence>